<name>A0A7G5H2S3_9BACT</name>
<dbReference type="Proteomes" id="UP000515369">
    <property type="component" value="Chromosome"/>
</dbReference>
<evidence type="ECO:0000313" key="2">
    <source>
        <dbReference type="Proteomes" id="UP000515369"/>
    </source>
</evidence>
<gene>
    <name evidence="1" type="ORF">H3H32_11235</name>
</gene>
<dbReference type="SUPFAM" id="SSF53335">
    <property type="entry name" value="S-adenosyl-L-methionine-dependent methyltransferases"/>
    <property type="match status" value="1"/>
</dbReference>
<evidence type="ECO:0008006" key="3">
    <source>
        <dbReference type="Google" id="ProtNLM"/>
    </source>
</evidence>
<dbReference type="GO" id="GO:0008168">
    <property type="term" value="F:methyltransferase activity"/>
    <property type="evidence" value="ECO:0007669"/>
    <property type="project" value="InterPro"/>
</dbReference>
<reference evidence="1 2" key="1">
    <citation type="submission" date="2020-07" db="EMBL/GenBank/DDBJ databases">
        <title>Spirosoma foliorum sp. nov., isolated from the leaves on the Nejang mountain Korea, Republic of.</title>
        <authorList>
            <person name="Ho H."/>
            <person name="Lee Y.-J."/>
            <person name="Nurcahyanto D.-A."/>
            <person name="Kim S.-G."/>
        </authorList>
    </citation>
    <scope>NUCLEOTIDE SEQUENCE [LARGE SCALE GENOMIC DNA]</scope>
    <source>
        <strain evidence="1 2">PL0136</strain>
    </source>
</reference>
<dbReference type="PROSITE" id="PS00092">
    <property type="entry name" value="N6_MTASE"/>
    <property type="match status" value="1"/>
</dbReference>
<dbReference type="Gene3D" id="3.40.50.150">
    <property type="entry name" value="Vaccinia Virus protein VP39"/>
    <property type="match status" value="1"/>
</dbReference>
<sequence length="407" mass="46981">MGLSKEKKSVDASYQKRLVARLQRVHQRHSGDILPLANYLDESLGAFPTDVEKALNQALIPYSSNYTFEQVTKRRAVKDTSFLADEHPNDFDWRFDLETVNYLVKRVGRNFNSNERVALFGVKTILPALVEGGVNTVLYERSTSLIQDFYQQGYASSVIQHDLLKPIYDGRTTYDLVVADPPWYLDFYEAYLDRGSELLEIGGEFWLSVLPSLTRPSASSDRRAILGIATQRGFQLMRKIPRVLIYKTPAFERHVLSINEVKWDNWRSGDLWIFKKVKDTLIAPQHALHLNQAAWTEYRIGYKKIQLRKESDDRQGYFNYWPTNPDGKFFHSVSRRATERNQITIWTSDNIAFTVVSVHKLIPFLDFLQSGYSLSETINRVFSVQSLAQAEQHKIVALLKELDISTE</sequence>
<dbReference type="InterPro" id="IPR002052">
    <property type="entry name" value="DNA_methylase_N6_adenine_CS"/>
</dbReference>
<evidence type="ECO:0000313" key="1">
    <source>
        <dbReference type="EMBL" id="QMW05415.1"/>
    </source>
</evidence>
<proteinExistence type="predicted"/>
<dbReference type="CDD" id="cd02440">
    <property type="entry name" value="AdoMet_MTases"/>
    <property type="match status" value="1"/>
</dbReference>
<dbReference type="InterPro" id="IPR029063">
    <property type="entry name" value="SAM-dependent_MTases_sf"/>
</dbReference>
<dbReference type="KEGG" id="sfol:H3H32_11235"/>
<dbReference type="GO" id="GO:0032259">
    <property type="term" value="P:methylation"/>
    <property type="evidence" value="ECO:0007669"/>
    <property type="project" value="InterPro"/>
</dbReference>
<keyword evidence="2" id="KW-1185">Reference proteome</keyword>
<protein>
    <recommendedName>
        <fullName evidence="3">Methyltransferase</fullName>
    </recommendedName>
</protein>
<dbReference type="GO" id="GO:0003676">
    <property type="term" value="F:nucleic acid binding"/>
    <property type="evidence" value="ECO:0007669"/>
    <property type="project" value="InterPro"/>
</dbReference>
<dbReference type="AlphaFoldDB" id="A0A7G5H2S3"/>
<dbReference type="RefSeq" id="WP_182462785.1">
    <property type="nucleotide sequence ID" value="NZ_CP059732.1"/>
</dbReference>
<accession>A0A7G5H2S3</accession>
<organism evidence="1 2">
    <name type="scientific">Spirosoma foliorum</name>
    <dbReference type="NCBI Taxonomy" id="2710596"/>
    <lineage>
        <taxon>Bacteria</taxon>
        <taxon>Pseudomonadati</taxon>
        <taxon>Bacteroidota</taxon>
        <taxon>Cytophagia</taxon>
        <taxon>Cytophagales</taxon>
        <taxon>Cytophagaceae</taxon>
        <taxon>Spirosoma</taxon>
    </lineage>
</organism>
<dbReference type="EMBL" id="CP059732">
    <property type="protein sequence ID" value="QMW05415.1"/>
    <property type="molecule type" value="Genomic_DNA"/>
</dbReference>